<evidence type="ECO:0000256" key="6">
    <source>
        <dbReference type="ARBA" id="ARBA00022989"/>
    </source>
</evidence>
<feature type="transmembrane region" description="Helical" evidence="8">
    <location>
        <begin position="318"/>
        <end position="335"/>
    </location>
</feature>
<feature type="transmembrane region" description="Helical" evidence="8">
    <location>
        <begin position="182"/>
        <end position="208"/>
    </location>
</feature>
<keyword evidence="3" id="KW-0813">Transport</keyword>
<dbReference type="PANTHER" id="PTHR30047:SF7">
    <property type="entry name" value="HIGH-AFFINITY CHOLINE TRANSPORT PROTEIN"/>
    <property type="match status" value="1"/>
</dbReference>
<accession>A0AAX3W603</accession>
<gene>
    <name evidence="9" type="ORF">PYH69_00680</name>
</gene>
<protein>
    <submittedName>
        <fullName evidence="9">BCCT family transporter</fullName>
    </submittedName>
</protein>
<evidence type="ECO:0000256" key="5">
    <source>
        <dbReference type="ARBA" id="ARBA00022692"/>
    </source>
</evidence>
<dbReference type="Pfam" id="PF02028">
    <property type="entry name" value="BCCT"/>
    <property type="match status" value="1"/>
</dbReference>
<dbReference type="InterPro" id="IPR000060">
    <property type="entry name" value="BCCT_transptr"/>
</dbReference>
<dbReference type="GO" id="GO:0022857">
    <property type="term" value="F:transmembrane transporter activity"/>
    <property type="evidence" value="ECO:0007669"/>
    <property type="project" value="InterPro"/>
</dbReference>
<evidence type="ECO:0000313" key="10">
    <source>
        <dbReference type="Proteomes" id="UP001223261"/>
    </source>
</evidence>
<dbReference type="GeneID" id="99677986"/>
<feature type="transmembrane region" description="Helical" evidence="8">
    <location>
        <begin position="438"/>
        <end position="458"/>
    </location>
</feature>
<evidence type="ECO:0000256" key="1">
    <source>
        <dbReference type="ARBA" id="ARBA00004651"/>
    </source>
</evidence>
<dbReference type="RefSeq" id="WP_064211287.1">
    <property type="nucleotide sequence ID" value="NZ_CABIVY010000001.1"/>
</dbReference>
<evidence type="ECO:0000256" key="8">
    <source>
        <dbReference type="SAM" id="Phobius"/>
    </source>
</evidence>
<feature type="transmembrane region" description="Helical" evidence="8">
    <location>
        <begin position="228"/>
        <end position="249"/>
    </location>
</feature>
<dbReference type="Proteomes" id="UP001223261">
    <property type="component" value="Chromosome"/>
</dbReference>
<keyword evidence="7 8" id="KW-0472">Membrane</keyword>
<dbReference type="NCBIfam" id="TIGR00842">
    <property type="entry name" value="bcct"/>
    <property type="match status" value="1"/>
</dbReference>
<feature type="transmembrane region" description="Helical" evidence="8">
    <location>
        <begin position="90"/>
        <end position="110"/>
    </location>
</feature>
<dbReference type="AlphaFoldDB" id="A0AAX3W603"/>
<feature type="transmembrane region" description="Helical" evidence="8">
    <location>
        <begin position="470"/>
        <end position="490"/>
    </location>
</feature>
<proteinExistence type="inferred from homology"/>
<sequence>MNVINKEKQFSNVFVYAASIVGFLVVIGAILPKQFGEITGMMSAWVSTTFGWYYMLLYTVILGFTIFLVFSPIGKLKLGKPDDKPEFHTVSWLAMLFSAGMGIGLVFYGASEPIAHYLAPPTAKPETKEAMVEAFRGSFMDYGFHPWAIYGIVALCLAYSQFRKGENGLISRTLRPILGNKVEGPIGTTVDVISVFATIIGVAVSLGVGAIQINAGLNYLFDVPNNKLVQGIIIVIVTVLFLYSAWSGLSKGIQYLSNLNMILATILLVILFIVGPTLLILNMMTAGTGDYLNTLIYNSLDVAPLNEQKEKWLQTWTIYYWGWWMSWSPFVGLFIARISKGRSIREFVCGVLGVPVVISIIWFTVFGVTGIETGKEHNAIFKLPAETQLFGIFNELPFGFVLSIVALALIASFFITSADSATFVLGMQTSFGRLNPSGFVKIVWGVSLSAIAYVLLLAGGDTGLDALQSAAIISALPFSFVIILMVIAFYKDANGDRKYLGMTITPNKRRYQEYIDSFENEKRDSSKKETYYDNGPV</sequence>
<comment type="similarity">
    <text evidence="2">Belongs to the BCCT transporter (TC 2.A.15) family.</text>
</comment>
<dbReference type="PANTHER" id="PTHR30047">
    <property type="entry name" value="HIGH-AFFINITY CHOLINE TRANSPORT PROTEIN-RELATED"/>
    <property type="match status" value="1"/>
</dbReference>
<organism evidence="9 10">
    <name type="scientific">Mammaliicoccus lentus</name>
    <name type="common">Staphylococcus lentus</name>
    <dbReference type="NCBI Taxonomy" id="42858"/>
    <lineage>
        <taxon>Bacteria</taxon>
        <taxon>Bacillati</taxon>
        <taxon>Bacillota</taxon>
        <taxon>Bacilli</taxon>
        <taxon>Bacillales</taxon>
        <taxon>Staphylococcaceae</taxon>
        <taxon>Mammaliicoccus</taxon>
    </lineage>
</organism>
<evidence type="ECO:0000256" key="3">
    <source>
        <dbReference type="ARBA" id="ARBA00022448"/>
    </source>
</evidence>
<keyword evidence="5 8" id="KW-0812">Transmembrane</keyword>
<feature type="transmembrane region" description="Helical" evidence="8">
    <location>
        <begin position="144"/>
        <end position="162"/>
    </location>
</feature>
<keyword evidence="4" id="KW-1003">Cell membrane</keyword>
<reference evidence="9" key="1">
    <citation type="journal article" date="2023" name="Antibiotics">
        <title>Prevalence and Molecular Characterization of Methicillin-Resistant Staphylococci (MRS) and Mammaliicocci (MRM) in Dromedary Camels from Algeria: First Detection of SCCmec-mecC Hybrid in Methicillin-Resistant Mammaliicoccus lentus.</title>
        <authorList>
            <person name="Belhout C."/>
            <person name="Boyen F."/>
            <person name="Vereecke N."/>
            <person name="Theuns S."/>
            <person name="Taibi N."/>
            <person name="Stegger M."/>
            <person name="de la Fe-Rodriguez P.Y."/>
            <person name="Bouayad L."/>
            <person name="Elgroud R."/>
            <person name="Butaye P."/>
        </authorList>
    </citation>
    <scope>NUCLEOTIDE SEQUENCE</scope>
    <source>
        <strain evidence="9">7048</strain>
    </source>
</reference>
<comment type="subcellular location">
    <subcellularLocation>
        <location evidence="1">Cell membrane</location>
        <topology evidence="1">Multi-pass membrane protein</topology>
    </subcellularLocation>
</comment>
<dbReference type="EMBL" id="CP118848">
    <property type="protein sequence ID" value="WHI60194.1"/>
    <property type="molecule type" value="Genomic_DNA"/>
</dbReference>
<name>A0AAX3W603_MAMLE</name>
<feature type="transmembrane region" description="Helical" evidence="8">
    <location>
        <begin position="398"/>
        <end position="426"/>
    </location>
</feature>
<keyword evidence="6 8" id="KW-1133">Transmembrane helix</keyword>
<evidence type="ECO:0000256" key="2">
    <source>
        <dbReference type="ARBA" id="ARBA00005658"/>
    </source>
</evidence>
<dbReference type="GO" id="GO:0005886">
    <property type="term" value="C:plasma membrane"/>
    <property type="evidence" value="ECO:0007669"/>
    <property type="project" value="UniProtKB-SubCell"/>
</dbReference>
<feature type="transmembrane region" description="Helical" evidence="8">
    <location>
        <begin position="51"/>
        <end position="70"/>
    </location>
</feature>
<evidence type="ECO:0000256" key="7">
    <source>
        <dbReference type="ARBA" id="ARBA00023136"/>
    </source>
</evidence>
<evidence type="ECO:0000313" key="9">
    <source>
        <dbReference type="EMBL" id="WHI60194.1"/>
    </source>
</evidence>
<feature type="transmembrane region" description="Helical" evidence="8">
    <location>
        <begin position="261"/>
        <end position="281"/>
    </location>
</feature>
<feature type="transmembrane region" description="Helical" evidence="8">
    <location>
        <begin position="12"/>
        <end position="31"/>
    </location>
</feature>
<feature type="transmembrane region" description="Helical" evidence="8">
    <location>
        <begin position="347"/>
        <end position="368"/>
    </location>
</feature>
<evidence type="ECO:0000256" key="4">
    <source>
        <dbReference type="ARBA" id="ARBA00022475"/>
    </source>
</evidence>